<dbReference type="EMBL" id="JADXDR010000119">
    <property type="protein sequence ID" value="KAI7838684.1"/>
    <property type="molecule type" value="Genomic_DNA"/>
</dbReference>
<dbReference type="Gene3D" id="1.20.1280.50">
    <property type="match status" value="1"/>
</dbReference>
<dbReference type="Pfam" id="PF12937">
    <property type="entry name" value="F-box-like"/>
    <property type="match status" value="1"/>
</dbReference>
<comment type="caution">
    <text evidence="3">The sequence shown here is derived from an EMBL/GenBank/DDBJ whole genome shotgun (WGS) entry which is preliminary data.</text>
</comment>
<dbReference type="AlphaFoldDB" id="A0AAD5GZT3"/>
<feature type="region of interest" description="Disordered" evidence="1">
    <location>
        <begin position="483"/>
        <end position="507"/>
    </location>
</feature>
<dbReference type="Proteomes" id="UP001205105">
    <property type="component" value="Unassembled WGS sequence"/>
</dbReference>
<gene>
    <name evidence="3" type="ORF">COHA_007486</name>
</gene>
<feature type="domain" description="F-box" evidence="2">
    <location>
        <begin position="35"/>
        <end position="74"/>
    </location>
</feature>
<protein>
    <recommendedName>
        <fullName evidence="2">F-box domain-containing protein</fullName>
    </recommendedName>
</protein>
<dbReference type="Gene3D" id="2.130.10.10">
    <property type="entry name" value="YVTN repeat-like/Quinoprotein amine dehydrogenase"/>
    <property type="match status" value="2"/>
</dbReference>
<dbReference type="InterPro" id="IPR001680">
    <property type="entry name" value="WD40_rpt"/>
</dbReference>
<feature type="compositionally biased region" description="Gly residues" evidence="1">
    <location>
        <begin position="328"/>
        <end position="349"/>
    </location>
</feature>
<dbReference type="SMART" id="SM00320">
    <property type="entry name" value="WD40"/>
    <property type="match status" value="5"/>
</dbReference>
<organism evidence="3 4">
    <name type="scientific">Chlorella ohadii</name>
    <dbReference type="NCBI Taxonomy" id="2649997"/>
    <lineage>
        <taxon>Eukaryota</taxon>
        <taxon>Viridiplantae</taxon>
        <taxon>Chlorophyta</taxon>
        <taxon>core chlorophytes</taxon>
        <taxon>Trebouxiophyceae</taxon>
        <taxon>Chlorellales</taxon>
        <taxon>Chlorellaceae</taxon>
        <taxon>Chlorella clade</taxon>
        <taxon>Chlorella</taxon>
    </lineage>
</organism>
<dbReference type="PANTHER" id="PTHR19855">
    <property type="entry name" value="WD40 REPEAT PROTEIN 12, 37"/>
    <property type="match status" value="1"/>
</dbReference>
<dbReference type="SUPFAM" id="SSF50978">
    <property type="entry name" value="WD40 repeat-like"/>
    <property type="match status" value="1"/>
</dbReference>
<dbReference type="InterPro" id="IPR036047">
    <property type="entry name" value="F-box-like_dom_sf"/>
</dbReference>
<feature type="region of interest" description="Disordered" evidence="1">
    <location>
        <begin position="325"/>
        <end position="364"/>
    </location>
</feature>
<reference evidence="3" key="1">
    <citation type="submission" date="2020-11" db="EMBL/GenBank/DDBJ databases">
        <title>Chlorella ohadii genome sequencing and assembly.</title>
        <authorList>
            <person name="Murik O."/>
            <person name="Treves H."/>
            <person name="Kedem I."/>
            <person name="Shotland Y."/>
            <person name="Kaplan A."/>
        </authorList>
    </citation>
    <scope>NUCLEOTIDE SEQUENCE</scope>
    <source>
        <strain evidence="3">1</strain>
    </source>
</reference>
<dbReference type="Pfam" id="PF00400">
    <property type="entry name" value="WD40"/>
    <property type="match status" value="1"/>
</dbReference>
<keyword evidence="4" id="KW-1185">Reference proteome</keyword>
<evidence type="ECO:0000256" key="1">
    <source>
        <dbReference type="SAM" id="MobiDB-lite"/>
    </source>
</evidence>
<proteinExistence type="predicted"/>
<sequence>MYCEMLQPGDVPPEARPGPSAGPKAEPVDFVQRWPSHLSQKVLSCLHDHRDLAAAALVCRRWHAVVQEERVWQACYAARFPAPPTERCWEPAAQAAADALSWPERYRWRLGLDQAWRSPGRRRLVHALEGHHAWVNAVKLVPGVGVASGGSEGQVNLWSTSGDLLLHNAAHNQAVWALDATADRIATGGMDGWVHLLDTGSGALLHRLPVGWRGPADQLPDPEDWQGMNIVTSVQLLPGGSGLVLAGCMDGHIQLLDPRCRQPAVLQLSWSGHRQHARAQLQQRFWRAGEPSRLCAARCQEHLLVAGGDAAAVSLHDLRMVAKHSSSSGGGGCNGVSSGNGGSGAGGSSGVDSSNGAGSGSGPAGPRNGCFAELVLPAAFGQRMPSVFAMDLLYPRLAVGGDRGQVLVWDLSRLAAPPAVLPPAPEAARPLQPRLLYSLWGSSSSSGHGQQRGEELLQAVQLQGAAVAAEAAANHAGAEMAAAPAGIGPPAGWPSPDPAARSHGRSQSASTAACSPAACSVDCLLATNEHLLPGLQMGCVYGLKLLPDWRLLTADHSGCVRLWNCRDLVGAARPTLTLQGAFAPSRDSPAAALVDEQGGPPRPVGMHSVDACLTHLAVAGRDSVVRLYAFE</sequence>
<dbReference type="InterPro" id="IPR036322">
    <property type="entry name" value="WD40_repeat_dom_sf"/>
</dbReference>
<feature type="region of interest" description="Disordered" evidence="1">
    <location>
        <begin position="1"/>
        <end position="25"/>
    </location>
</feature>
<dbReference type="InterPro" id="IPR001810">
    <property type="entry name" value="F-box_dom"/>
</dbReference>
<name>A0AAD5GZT3_9CHLO</name>
<accession>A0AAD5GZT3</accession>
<evidence type="ECO:0000259" key="2">
    <source>
        <dbReference type="Pfam" id="PF12937"/>
    </source>
</evidence>
<evidence type="ECO:0000313" key="4">
    <source>
        <dbReference type="Proteomes" id="UP001205105"/>
    </source>
</evidence>
<evidence type="ECO:0000313" key="3">
    <source>
        <dbReference type="EMBL" id="KAI7838684.1"/>
    </source>
</evidence>
<dbReference type="SUPFAM" id="SSF81383">
    <property type="entry name" value="F-box domain"/>
    <property type="match status" value="1"/>
</dbReference>
<dbReference type="PANTHER" id="PTHR19855:SF11">
    <property type="entry name" value="RIBOSOME BIOGENESIS PROTEIN WDR12"/>
    <property type="match status" value="1"/>
</dbReference>
<dbReference type="InterPro" id="IPR015943">
    <property type="entry name" value="WD40/YVTN_repeat-like_dom_sf"/>
</dbReference>
<dbReference type="CDD" id="cd09917">
    <property type="entry name" value="F-box_SF"/>
    <property type="match status" value="1"/>
</dbReference>